<name>A0A1G1KYR1_9BACT</name>
<dbReference type="UniPathway" id="UPA00277">
    <property type="reaction ID" value="UER00407"/>
</dbReference>
<evidence type="ECO:0000256" key="10">
    <source>
        <dbReference type="ARBA" id="ARBA00022827"/>
    </source>
</evidence>
<dbReference type="NCBIfam" id="TIGR00083">
    <property type="entry name" value="ribF"/>
    <property type="match status" value="1"/>
</dbReference>
<dbReference type="CDD" id="cd02064">
    <property type="entry name" value="FAD_synthetase_N"/>
    <property type="match status" value="1"/>
</dbReference>
<dbReference type="SMART" id="SM00904">
    <property type="entry name" value="Flavokinase"/>
    <property type="match status" value="1"/>
</dbReference>
<comment type="function">
    <text evidence="1">Catalyzes the phosphorylation of riboflavin to FMN followed by the adenylation of FMN to FAD.</text>
</comment>
<dbReference type="SUPFAM" id="SSF82114">
    <property type="entry name" value="Riboflavin kinase-like"/>
    <property type="match status" value="1"/>
</dbReference>
<dbReference type="EC" id="2.7.7.2" evidence="15"/>
<comment type="pathway">
    <text evidence="2 15">Cofactor biosynthesis; FAD biosynthesis; FAD from FMN: step 1/1.</text>
</comment>
<comment type="similarity">
    <text evidence="15">Belongs to the ribF family.</text>
</comment>
<dbReference type="InterPro" id="IPR023468">
    <property type="entry name" value="Riboflavin_kinase"/>
</dbReference>
<keyword evidence="8 15" id="KW-0547">Nucleotide-binding</keyword>
<evidence type="ECO:0000256" key="13">
    <source>
        <dbReference type="ARBA" id="ARBA00047880"/>
    </source>
</evidence>
<dbReference type="InterPro" id="IPR023465">
    <property type="entry name" value="Riboflavin_kinase_dom_sf"/>
</dbReference>
<feature type="domain" description="Riboflavin kinase" evidence="16">
    <location>
        <begin position="184"/>
        <end position="327"/>
    </location>
</feature>
<comment type="caution">
    <text evidence="17">The sequence shown here is derived from an EMBL/GenBank/DDBJ whole genome shotgun (WGS) entry which is preliminary data.</text>
</comment>
<dbReference type="GO" id="GO:0003919">
    <property type="term" value="F:FMN adenylyltransferase activity"/>
    <property type="evidence" value="ECO:0007669"/>
    <property type="project" value="UniProtKB-UniRule"/>
</dbReference>
<organism evidence="17 18">
    <name type="scientific">Candidatus Danuiimicrobium aquiferis</name>
    <dbReference type="NCBI Taxonomy" id="1801832"/>
    <lineage>
        <taxon>Bacteria</taxon>
        <taxon>Pseudomonadati</taxon>
        <taxon>Candidatus Omnitrophota</taxon>
        <taxon>Candidatus Danuiimicrobium</taxon>
    </lineage>
</organism>
<dbReference type="InterPro" id="IPR014729">
    <property type="entry name" value="Rossmann-like_a/b/a_fold"/>
</dbReference>
<keyword evidence="6 15" id="KW-0808">Transferase</keyword>
<evidence type="ECO:0000313" key="18">
    <source>
        <dbReference type="Proteomes" id="UP000178187"/>
    </source>
</evidence>
<evidence type="ECO:0000256" key="3">
    <source>
        <dbReference type="ARBA" id="ARBA00005201"/>
    </source>
</evidence>
<dbReference type="FunFam" id="3.40.50.620:FF:000021">
    <property type="entry name" value="Riboflavin biosynthesis protein"/>
    <property type="match status" value="1"/>
</dbReference>
<evidence type="ECO:0000256" key="2">
    <source>
        <dbReference type="ARBA" id="ARBA00004726"/>
    </source>
</evidence>
<keyword evidence="12" id="KW-0511">Multifunctional enzyme</keyword>
<keyword evidence="5 15" id="KW-0288">FMN</keyword>
<dbReference type="InterPro" id="IPR015864">
    <property type="entry name" value="FAD_synthase"/>
</dbReference>
<evidence type="ECO:0000256" key="8">
    <source>
        <dbReference type="ARBA" id="ARBA00022741"/>
    </source>
</evidence>
<sequence length="335" mass="37567">MKIITDLSHYRKMEYPNLVLALGNFDGFHRGHQEIVRFVTDEARKIKGTAAVLTFKQHPRRVLAHGDAPTILTSMMHKLYLLHQASIELCFLLDFSAEFARTGADEFVRHVLMGSLGVKEVCLGFNAHFGNDRRGNAAFMKPYAAKGDFKFHEIKSVMVGSEVASSTLIRKVIQQGDLGKAQMLLGKPYSFFGEAVSGHGRGKMLGYPTANLDTHSETMPPEGIYAVWIRVIDCEMVESSAGWHDFRVNKTGKLLSGVMYYGKCPTFEKDGKPVPEVHILDYHDELKGALVEVTVGACIRGERTFTDQESLCEQIEKDVTIAKKWLDEHPIFRIS</sequence>
<dbReference type="EC" id="2.7.1.26" evidence="15"/>
<dbReference type="GO" id="GO:0006747">
    <property type="term" value="P:FAD biosynthetic process"/>
    <property type="evidence" value="ECO:0007669"/>
    <property type="project" value="UniProtKB-UniRule"/>
</dbReference>
<evidence type="ECO:0000256" key="7">
    <source>
        <dbReference type="ARBA" id="ARBA00022695"/>
    </source>
</evidence>
<dbReference type="PANTHER" id="PTHR22749">
    <property type="entry name" value="RIBOFLAVIN KINASE/FMN ADENYLYLTRANSFERASE"/>
    <property type="match status" value="1"/>
</dbReference>
<dbReference type="UniPathway" id="UPA00276">
    <property type="reaction ID" value="UER00406"/>
</dbReference>
<dbReference type="PANTHER" id="PTHR22749:SF6">
    <property type="entry name" value="RIBOFLAVIN KINASE"/>
    <property type="match status" value="1"/>
</dbReference>
<comment type="catalytic activity">
    <reaction evidence="13 15">
        <text>riboflavin + ATP = FMN + ADP + H(+)</text>
        <dbReference type="Rhea" id="RHEA:14357"/>
        <dbReference type="ChEBI" id="CHEBI:15378"/>
        <dbReference type="ChEBI" id="CHEBI:30616"/>
        <dbReference type="ChEBI" id="CHEBI:57986"/>
        <dbReference type="ChEBI" id="CHEBI:58210"/>
        <dbReference type="ChEBI" id="CHEBI:456216"/>
        <dbReference type="EC" id="2.7.1.26"/>
    </reaction>
</comment>
<dbReference type="GO" id="GO:0005524">
    <property type="term" value="F:ATP binding"/>
    <property type="evidence" value="ECO:0007669"/>
    <property type="project" value="UniProtKB-UniRule"/>
</dbReference>
<evidence type="ECO:0000256" key="12">
    <source>
        <dbReference type="ARBA" id="ARBA00023268"/>
    </source>
</evidence>
<evidence type="ECO:0000256" key="14">
    <source>
        <dbReference type="ARBA" id="ARBA00049494"/>
    </source>
</evidence>
<dbReference type="EMBL" id="MHFR01000037">
    <property type="protein sequence ID" value="OGW98040.1"/>
    <property type="molecule type" value="Genomic_DNA"/>
</dbReference>
<dbReference type="GO" id="GO:0008531">
    <property type="term" value="F:riboflavin kinase activity"/>
    <property type="evidence" value="ECO:0007669"/>
    <property type="project" value="UniProtKB-UniRule"/>
</dbReference>
<accession>A0A1G1KYR1</accession>
<keyword evidence="9 15" id="KW-0418">Kinase</keyword>
<keyword evidence="10 15" id="KW-0274">FAD</keyword>
<keyword evidence="7 15" id="KW-0548">Nucleotidyltransferase</keyword>
<evidence type="ECO:0000256" key="9">
    <source>
        <dbReference type="ARBA" id="ARBA00022777"/>
    </source>
</evidence>
<evidence type="ECO:0000256" key="11">
    <source>
        <dbReference type="ARBA" id="ARBA00022840"/>
    </source>
</evidence>
<keyword evidence="4 15" id="KW-0285">Flavoprotein</keyword>
<evidence type="ECO:0000313" key="17">
    <source>
        <dbReference type="EMBL" id="OGW98040.1"/>
    </source>
</evidence>
<dbReference type="Pfam" id="PF01687">
    <property type="entry name" value="Flavokinase"/>
    <property type="match status" value="1"/>
</dbReference>
<gene>
    <name evidence="17" type="ORF">A3G33_07350</name>
</gene>
<dbReference type="Gene3D" id="3.40.50.620">
    <property type="entry name" value="HUPs"/>
    <property type="match status" value="1"/>
</dbReference>
<reference evidence="17 18" key="1">
    <citation type="journal article" date="2016" name="Nat. Commun.">
        <title>Thousands of microbial genomes shed light on interconnected biogeochemical processes in an aquifer system.</title>
        <authorList>
            <person name="Anantharaman K."/>
            <person name="Brown C.T."/>
            <person name="Hug L.A."/>
            <person name="Sharon I."/>
            <person name="Castelle C.J."/>
            <person name="Probst A.J."/>
            <person name="Thomas B.C."/>
            <person name="Singh A."/>
            <person name="Wilkins M.J."/>
            <person name="Karaoz U."/>
            <person name="Brodie E.L."/>
            <person name="Williams K.H."/>
            <person name="Hubbard S.S."/>
            <person name="Banfield J.F."/>
        </authorList>
    </citation>
    <scope>NUCLEOTIDE SEQUENCE [LARGE SCALE GENOMIC DNA]</scope>
</reference>
<evidence type="ECO:0000256" key="4">
    <source>
        <dbReference type="ARBA" id="ARBA00022630"/>
    </source>
</evidence>
<dbReference type="Gene3D" id="2.40.30.30">
    <property type="entry name" value="Riboflavin kinase-like"/>
    <property type="match status" value="1"/>
</dbReference>
<keyword evidence="11 15" id="KW-0067">ATP-binding</keyword>
<dbReference type="Pfam" id="PF06574">
    <property type="entry name" value="FAD_syn"/>
    <property type="match status" value="1"/>
</dbReference>
<proteinExistence type="inferred from homology"/>
<dbReference type="SUPFAM" id="SSF52374">
    <property type="entry name" value="Nucleotidylyl transferase"/>
    <property type="match status" value="1"/>
</dbReference>
<dbReference type="InterPro" id="IPR015865">
    <property type="entry name" value="Riboflavin_kinase_bac/euk"/>
</dbReference>
<protein>
    <recommendedName>
        <fullName evidence="15">Riboflavin biosynthesis protein</fullName>
    </recommendedName>
    <domain>
        <recommendedName>
            <fullName evidence="15">Riboflavin kinase</fullName>
            <ecNumber evidence="15">2.7.1.26</ecNumber>
        </recommendedName>
        <alternativeName>
            <fullName evidence="15">Flavokinase</fullName>
        </alternativeName>
    </domain>
    <domain>
        <recommendedName>
            <fullName evidence="15">FMN adenylyltransferase</fullName>
            <ecNumber evidence="15">2.7.7.2</ecNumber>
        </recommendedName>
        <alternativeName>
            <fullName evidence="15">FAD pyrophosphorylase</fullName>
        </alternativeName>
        <alternativeName>
            <fullName evidence="15">FAD synthase</fullName>
        </alternativeName>
    </domain>
</protein>
<evidence type="ECO:0000256" key="5">
    <source>
        <dbReference type="ARBA" id="ARBA00022643"/>
    </source>
</evidence>
<comment type="pathway">
    <text evidence="3 15">Cofactor biosynthesis; FMN biosynthesis; FMN from riboflavin (ATP route): step 1/1.</text>
</comment>
<dbReference type="AlphaFoldDB" id="A0A1G1KYR1"/>
<dbReference type="InterPro" id="IPR002606">
    <property type="entry name" value="Riboflavin_kinase_bac"/>
</dbReference>
<dbReference type="GO" id="GO:0009231">
    <property type="term" value="P:riboflavin biosynthetic process"/>
    <property type="evidence" value="ECO:0007669"/>
    <property type="project" value="InterPro"/>
</dbReference>
<evidence type="ECO:0000259" key="16">
    <source>
        <dbReference type="SMART" id="SM00904"/>
    </source>
</evidence>
<evidence type="ECO:0000256" key="6">
    <source>
        <dbReference type="ARBA" id="ARBA00022679"/>
    </source>
</evidence>
<evidence type="ECO:0000256" key="15">
    <source>
        <dbReference type="PIRNR" id="PIRNR004491"/>
    </source>
</evidence>
<dbReference type="Proteomes" id="UP000178187">
    <property type="component" value="Unassembled WGS sequence"/>
</dbReference>
<evidence type="ECO:0000256" key="1">
    <source>
        <dbReference type="ARBA" id="ARBA00002121"/>
    </source>
</evidence>
<comment type="catalytic activity">
    <reaction evidence="14 15">
        <text>FMN + ATP + H(+) = FAD + diphosphate</text>
        <dbReference type="Rhea" id="RHEA:17237"/>
        <dbReference type="ChEBI" id="CHEBI:15378"/>
        <dbReference type="ChEBI" id="CHEBI:30616"/>
        <dbReference type="ChEBI" id="CHEBI:33019"/>
        <dbReference type="ChEBI" id="CHEBI:57692"/>
        <dbReference type="ChEBI" id="CHEBI:58210"/>
        <dbReference type="EC" id="2.7.7.2"/>
    </reaction>
</comment>
<dbReference type="GO" id="GO:0009398">
    <property type="term" value="P:FMN biosynthetic process"/>
    <property type="evidence" value="ECO:0007669"/>
    <property type="project" value="UniProtKB-UniRule"/>
</dbReference>
<dbReference type="PIRSF" id="PIRSF004491">
    <property type="entry name" value="FAD_Synth"/>
    <property type="match status" value="1"/>
</dbReference>